<evidence type="ECO:0008006" key="3">
    <source>
        <dbReference type="Google" id="ProtNLM"/>
    </source>
</evidence>
<evidence type="ECO:0000313" key="1">
    <source>
        <dbReference type="EMBL" id="MCI8212587.1"/>
    </source>
</evidence>
<dbReference type="Proteomes" id="UP001320513">
    <property type="component" value="Unassembled WGS sequence"/>
</dbReference>
<organism evidence="1 2">
    <name type="scientific">Pseudomonas maioricensis</name>
    <dbReference type="NCBI Taxonomy" id="1766623"/>
    <lineage>
        <taxon>Bacteria</taxon>
        <taxon>Pseudomonadati</taxon>
        <taxon>Pseudomonadota</taxon>
        <taxon>Gammaproteobacteria</taxon>
        <taxon>Pseudomonadales</taxon>
        <taxon>Pseudomonadaceae</taxon>
        <taxon>Pseudomonas</taxon>
    </lineage>
</organism>
<dbReference type="RefSeq" id="WP_243248702.1">
    <property type="nucleotide sequence ID" value="NZ_LOHG01000024.1"/>
</dbReference>
<dbReference type="Gene3D" id="1.10.3230.30">
    <property type="entry name" value="Phage gp6-like head-tail connector protein"/>
    <property type="match status" value="1"/>
</dbReference>
<dbReference type="CDD" id="cd08054">
    <property type="entry name" value="gp6"/>
    <property type="match status" value="1"/>
</dbReference>
<comment type="caution">
    <text evidence="1">The sequence shown here is derived from an EMBL/GenBank/DDBJ whole genome shotgun (WGS) entry which is preliminary data.</text>
</comment>
<name>A0ABS9ZQL8_9PSED</name>
<dbReference type="NCBIfam" id="TIGR01560">
    <property type="entry name" value="put_DNA_pack"/>
    <property type="match status" value="1"/>
</dbReference>
<protein>
    <recommendedName>
        <fullName evidence="3">Phage gp6-like head-tail connector protein</fullName>
    </recommendedName>
</protein>
<accession>A0ABS9ZQL8</accession>
<dbReference type="InterPro" id="IPR006450">
    <property type="entry name" value="Phage_HK97_gp6-like"/>
</dbReference>
<dbReference type="Pfam" id="PF05135">
    <property type="entry name" value="Phage_connect_1"/>
    <property type="match status" value="1"/>
</dbReference>
<dbReference type="EMBL" id="LOHG01000024">
    <property type="protein sequence ID" value="MCI8212587.1"/>
    <property type="molecule type" value="Genomic_DNA"/>
</dbReference>
<reference evidence="1 2" key="1">
    <citation type="submission" date="2015-12" db="EMBL/GenBank/DDBJ databases">
        <title>Phylogenomics in the description of a new species in the Pseudomonas syringae group.</title>
        <authorList>
            <person name="Busquets A."/>
            <person name="Gomila M."/>
            <person name="Beiki F."/>
            <person name="Rahimian H."/>
            <person name="Mulet M."/>
            <person name="Sanchez D."/>
            <person name="Garcia-Valdes E."/>
            <person name="Lalucat J."/>
        </authorList>
    </citation>
    <scope>NUCLEOTIDE SEQUENCE [LARGE SCALE GENOMIC DNA]</scope>
    <source>
        <strain evidence="1 2">S25</strain>
    </source>
</reference>
<dbReference type="InterPro" id="IPR021146">
    <property type="entry name" value="Phage_gp6-like_head-tail"/>
</dbReference>
<keyword evidence="2" id="KW-1185">Reference proteome</keyword>
<gene>
    <name evidence="1" type="ORF">AUC61_23940</name>
</gene>
<evidence type="ECO:0000313" key="2">
    <source>
        <dbReference type="Proteomes" id="UP001320513"/>
    </source>
</evidence>
<sequence length="129" mass="14582">MLMLTLQEIKEHCRVELDQTEEDRLLRGYGRAAWRLVANVTGRKLYEVTPPEDATEAQLDDPDYLNSFLPPDAPENAVAVGEDLRLAMLLMVAHWRRNREAVTDAMNSGVKEVPLAFSALTGPYLWVTL</sequence>
<proteinExistence type="predicted"/>